<comment type="caution">
    <text evidence="6">The sequence shown here is derived from an EMBL/GenBank/DDBJ whole genome shotgun (WGS) entry which is preliminary data.</text>
</comment>
<sequence length="200" mass="21920">MNFDMSELAVQEKYRLLNGGVTPRPIAWISTRSKAGVDNLAPYSFFTVASCNPPVLLYTQVTQRNGIDKDTLQNLRETGECVVNIVNSTLLEKMNITSTSIAIDESEFDLAKVKQSTSCKVDAFSVAESPIRYECTLRKVISIGDLPAGGSIILLDVKSVYVRDDLYSDEGINQALIDSVGKMGGDGYSHTSHYVSLNRP</sequence>
<evidence type="ECO:0000256" key="4">
    <source>
        <dbReference type="ARBA" id="ARBA00038054"/>
    </source>
</evidence>
<keyword evidence="2" id="KW-0285">Flavoprotein</keyword>
<dbReference type="InterPro" id="IPR012349">
    <property type="entry name" value="Split_barrel_FMN-bd"/>
</dbReference>
<dbReference type="PATRIC" id="fig|28229.4.peg.1276"/>
<evidence type="ECO:0000256" key="1">
    <source>
        <dbReference type="ARBA" id="ARBA00001917"/>
    </source>
</evidence>
<evidence type="ECO:0000256" key="2">
    <source>
        <dbReference type="ARBA" id="ARBA00022630"/>
    </source>
</evidence>
<accession>A0A099KSL6</accession>
<dbReference type="AlphaFoldDB" id="A0A099KSL6"/>
<dbReference type="EMBL" id="JQED01000009">
    <property type="protein sequence ID" value="KGJ93521.1"/>
    <property type="molecule type" value="Genomic_DNA"/>
</dbReference>
<dbReference type="OrthoDB" id="9794638at2"/>
<dbReference type="RefSeq" id="WP_033093047.1">
    <property type="nucleotide sequence ID" value="NZ_JQED01000009.1"/>
</dbReference>
<gene>
    <name evidence="6" type="ORF">ND2E_2250</name>
</gene>
<dbReference type="PANTHER" id="PTHR33798:SF5">
    <property type="entry name" value="FLAVIN REDUCTASE LIKE DOMAIN-CONTAINING PROTEIN"/>
    <property type="match status" value="1"/>
</dbReference>
<dbReference type="Proteomes" id="UP000029843">
    <property type="component" value="Unassembled WGS sequence"/>
</dbReference>
<organism evidence="6 7">
    <name type="scientific">Colwellia psychrerythraea</name>
    <name type="common">Vibrio psychroerythus</name>
    <dbReference type="NCBI Taxonomy" id="28229"/>
    <lineage>
        <taxon>Bacteria</taxon>
        <taxon>Pseudomonadati</taxon>
        <taxon>Pseudomonadota</taxon>
        <taxon>Gammaproteobacteria</taxon>
        <taxon>Alteromonadales</taxon>
        <taxon>Colwelliaceae</taxon>
        <taxon>Colwellia</taxon>
    </lineage>
</organism>
<comment type="cofactor">
    <cofactor evidence="1">
        <name>FMN</name>
        <dbReference type="ChEBI" id="CHEBI:58210"/>
    </cofactor>
</comment>
<feature type="domain" description="Flavin reductase like" evidence="5">
    <location>
        <begin position="19"/>
        <end position="175"/>
    </location>
</feature>
<dbReference type="SUPFAM" id="SSF50475">
    <property type="entry name" value="FMN-binding split barrel"/>
    <property type="match status" value="1"/>
</dbReference>
<comment type="similarity">
    <text evidence="4">Belongs to the flavoredoxin family.</text>
</comment>
<dbReference type="SMART" id="SM00903">
    <property type="entry name" value="Flavin_Reduct"/>
    <property type="match status" value="1"/>
</dbReference>
<dbReference type="InterPro" id="IPR002563">
    <property type="entry name" value="Flavin_Rdtase-like_dom"/>
</dbReference>
<dbReference type="GO" id="GO:0016646">
    <property type="term" value="F:oxidoreductase activity, acting on the CH-NH group of donors, NAD or NADP as acceptor"/>
    <property type="evidence" value="ECO:0007669"/>
    <property type="project" value="UniProtKB-ARBA"/>
</dbReference>
<dbReference type="Pfam" id="PF01613">
    <property type="entry name" value="Flavin_Reduct"/>
    <property type="match status" value="1"/>
</dbReference>
<evidence type="ECO:0000313" key="6">
    <source>
        <dbReference type="EMBL" id="KGJ93521.1"/>
    </source>
</evidence>
<evidence type="ECO:0000313" key="7">
    <source>
        <dbReference type="Proteomes" id="UP000029843"/>
    </source>
</evidence>
<dbReference type="Gene3D" id="2.30.110.10">
    <property type="entry name" value="Electron Transport, Fmn-binding Protein, Chain A"/>
    <property type="match status" value="1"/>
</dbReference>
<reference evidence="6 7" key="1">
    <citation type="submission" date="2014-08" db="EMBL/GenBank/DDBJ databases">
        <title>Genomic and Phenotypic Diversity of Colwellia psychrerythraea strains from Disparate Marine Basins.</title>
        <authorList>
            <person name="Techtmann S.M."/>
            <person name="Stelling S.C."/>
            <person name="Utturkar S.M."/>
            <person name="Alshibli N."/>
            <person name="Harris A."/>
            <person name="Brown S.D."/>
            <person name="Hazen T.C."/>
        </authorList>
    </citation>
    <scope>NUCLEOTIDE SEQUENCE [LARGE SCALE GENOMIC DNA]</scope>
    <source>
        <strain evidence="6 7">ND2E</strain>
    </source>
</reference>
<dbReference type="GO" id="GO:0010181">
    <property type="term" value="F:FMN binding"/>
    <property type="evidence" value="ECO:0007669"/>
    <property type="project" value="InterPro"/>
</dbReference>
<evidence type="ECO:0000256" key="3">
    <source>
        <dbReference type="ARBA" id="ARBA00022643"/>
    </source>
</evidence>
<protein>
    <submittedName>
        <fullName evidence="6">Flavin reductase domain protein FMN-binding protein</fullName>
    </submittedName>
</protein>
<dbReference type="PANTHER" id="PTHR33798">
    <property type="entry name" value="FLAVOPROTEIN OXYGENASE"/>
    <property type="match status" value="1"/>
</dbReference>
<evidence type="ECO:0000259" key="5">
    <source>
        <dbReference type="SMART" id="SM00903"/>
    </source>
</evidence>
<keyword evidence="3" id="KW-0288">FMN</keyword>
<proteinExistence type="inferred from homology"/>
<name>A0A099KSL6_COLPS</name>